<feature type="domain" description="Cadherin" evidence="11">
    <location>
        <begin position="290"/>
        <end position="399"/>
    </location>
</feature>
<evidence type="ECO:0000256" key="8">
    <source>
        <dbReference type="PROSITE-ProRule" id="PRU00043"/>
    </source>
</evidence>
<dbReference type="Pfam" id="PF00028">
    <property type="entry name" value="Cadherin"/>
    <property type="match status" value="7"/>
</dbReference>
<dbReference type="FunFam" id="2.60.40.60:FF:000020">
    <property type="entry name" value="Dachsous cadherin-related 1b"/>
    <property type="match status" value="1"/>
</dbReference>
<evidence type="ECO:0000313" key="13">
    <source>
        <dbReference type="Proteomes" id="UP001652621"/>
    </source>
</evidence>
<evidence type="ECO:0000256" key="3">
    <source>
        <dbReference type="ARBA" id="ARBA00022729"/>
    </source>
</evidence>
<evidence type="ECO:0000256" key="5">
    <source>
        <dbReference type="ARBA" id="ARBA00022837"/>
    </source>
</evidence>
<evidence type="ECO:0000256" key="7">
    <source>
        <dbReference type="ARBA" id="ARBA00023136"/>
    </source>
</evidence>
<dbReference type="FunFam" id="2.60.40.60:FF:000338">
    <property type="entry name" value="Protocadherin-15"/>
    <property type="match status" value="1"/>
</dbReference>
<comment type="subcellular location">
    <subcellularLocation>
        <location evidence="1">Membrane</location>
        <topology evidence="1">Single-pass membrane protein</topology>
    </subcellularLocation>
</comment>
<dbReference type="FunFam" id="2.60.40.60:FF:000363">
    <property type="entry name" value="Dachsous cadherin-related 1a"/>
    <property type="match status" value="1"/>
</dbReference>
<dbReference type="InterPro" id="IPR002126">
    <property type="entry name" value="Cadherin-like_dom"/>
</dbReference>
<organism evidence="12">
    <name type="scientific">Musca domestica</name>
    <name type="common">House fly</name>
    <dbReference type="NCBI Taxonomy" id="7370"/>
    <lineage>
        <taxon>Eukaryota</taxon>
        <taxon>Metazoa</taxon>
        <taxon>Ecdysozoa</taxon>
        <taxon>Arthropoda</taxon>
        <taxon>Hexapoda</taxon>
        <taxon>Insecta</taxon>
        <taxon>Pterygota</taxon>
        <taxon>Neoptera</taxon>
        <taxon>Endopterygota</taxon>
        <taxon>Diptera</taxon>
        <taxon>Brachycera</taxon>
        <taxon>Muscomorpha</taxon>
        <taxon>Muscoidea</taxon>
        <taxon>Muscidae</taxon>
        <taxon>Musca</taxon>
    </lineage>
</organism>
<reference evidence="12" key="1">
    <citation type="submission" date="2020-05" db="UniProtKB">
        <authorList>
            <consortium name="EnsemblMetazoa"/>
        </authorList>
    </citation>
    <scope>IDENTIFICATION</scope>
    <source>
        <strain evidence="12">Aabys</strain>
    </source>
</reference>
<dbReference type="GO" id="GO:0007043">
    <property type="term" value="P:cell-cell junction assembly"/>
    <property type="evidence" value="ECO:0007669"/>
    <property type="project" value="TreeGrafter"/>
</dbReference>
<dbReference type="GO" id="GO:0034332">
    <property type="term" value="P:adherens junction organization"/>
    <property type="evidence" value="ECO:0007669"/>
    <property type="project" value="TreeGrafter"/>
</dbReference>
<evidence type="ECO:0000256" key="1">
    <source>
        <dbReference type="ARBA" id="ARBA00004167"/>
    </source>
</evidence>
<dbReference type="VEuPathDB" id="VectorBase:MDOMA2_005152"/>
<feature type="domain" description="Cadherin" evidence="11">
    <location>
        <begin position="1166"/>
        <end position="1290"/>
    </location>
</feature>
<dbReference type="GO" id="GO:0044331">
    <property type="term" value="P:cell-cell adhesion mediated by cadherin"/>
    <property type="evidence" value="ECO:0007669"/>
    <property type="project" value="TreeGrafter"/>
</dbReference>
<evidence type="ECO:0000256" key="2">
    <source>
        <dbReference type="ARBA" id="ARBA00022692"/>
    </source>
</evidence>
<evidence type="ECO:0000256" key="6">
    <source>
        <dbReference type="ARBA" id="ARBA00022989"/>
    </source>
</evidence>
<gene>
    <name evidence="12" type="primary">101899769</name>
    <name evidence="14" type="synonym">LOC101899769</name>
</gene>
<dbReference type="OrthoDB" id="10029135at2759"/>
<dbReference type="GO" id="GO:0008013">
    <property type="term" value="F:beta-catenin binding"/>
    <property type="evidence" value="ECO:0007669"/>
    <property type="project" value="TreeGrafter"/>
</dbReference>
<dbReference type="GO" id="GO:0005509">
    <property type="term" value="F:calcium ion binding"/>
    <property type="evidence" value="ECO:0007669"/>
    <property type="project" value="UniProtKB-UniRule"/>
</dbReference>
<dbReference type="GO" id="GO:0016342">
    <property type="term" value="C:catenin complex"/>
    <property type="evidence" value="ECO:0007669"/>
    <property type="project" value="TreeGrafter"/>
</dbReference>
<dbReference type="GO" id="GO:0005912">
    <property type="term" value="C:adherens junction"/>
    <property type="evidence" value="ECO:0007669"/>
    <property type="project" value="TreeGrafter"/>
</dbReference>
<dbReference type="PANTHER" id="PTHR24027">
    <property type="entry name" value="CADHERIN-23"/>
    <property type="match status" value="1"/>
</dbReference>
<feature type="domain" description="Cadherin" evidence="11">
    <location>
        <begin position="615"/>
        <end position="714"/>
    </location>
</feature>
<dbReference type="FunFam" id="2.60.40.60:FF:000275">
    <property type="entry name" value="Si:dkey-30k22.7"/>
    <property type="match status" value="1"/>
</dbReference>
<dbReference type="PANTHER" id="PTHR24027:SF422">
    <property type="entry name" value="CADHERIN DOMAIN-CONTAINING PROTEIN"/>
    <property type="match status" value="1"/>
</dbReference>
<feature type="domain" description="Cadherin" evidence="11">
    <location>
        <begin position="818"/>
        <end position="918"/>
    </location>
</feature>
<dbReference type="InterPro" id="IPR039808">
    <property type="entry name" value="Cadherin"/>
</dbReference>
<keyword evidence="6 10" id="KW-1133">Transmembrane helix</keyword>
<dbReference type="STRING" id="7370.A0A1I8M293"/>
<feature type="domain" description="Cadherin" evidence="11">
    <location>
        <begin position="529"/>
        <end position="614"/>
    </location>
</feature>
<proteinExistence type="predicted"/>
<dbReference type="FunFam" id="2.60.40.60:FF:000315">
    <property type="entry name" value="CaDHerin family"/>
    <property type="match status" value="1"/>
</dbReference>
<name>A0A1I8M293_MUSDO</name>
<protein>
    <submittedName>
        <fullName evidence="14">Protocadherin-15</fullName>
    </submittedName>
</protein>
<keyword evidence="5 8" id="KW-0106">Calcium</keyword>
<dbReference type="EnsemblMetazoa" id="MDOA000497-RA">
    <property type="protein sequence ID" value="MDOA000497-PA"/>
    <property type="gene ID" value="MDOA000497"/>
</dbReference>
<dbReference type="GO" id="GO:0045296">
    <property type="term" value="F:cadherin binding"/>
    <property type="evidence" value="ECO:0007669"/>
    <property type="project" value="TreeGrafter"/>
</dbReference>
<feature type="region of interest" description="Disordered" evidence="9">
    <location>
        <begin position="1517"/>
        <end position="1536"/>
    </location>
</feature>
<dbReference type="PRINTS" id="PR00205">
    <property type="entry name" value="CADHERIN"/>
</dbReference>
<dbReference type="PROSITE" id="PS00232">
    <property type="entry name" value="CADHERIN_1"/>
    <property type="match status" value="3"/>
</dbReference>
<dbReference type="InterPro" id="IPR020894">
    <property type="entry name" value="Cadherin_CS"/>
</dbReference>
<dbReference type="GO" id="GO:0016339">
    <property type="term" value="P:calcium-dependent cell-cell adhesion via plasma membrane cell adhesion molecules"/>
    <property type="evidence" value="ECO:0007669"/>
    <property type="project" value="TreeGrafter"/>
</dbReference>
<dbReference type="Gene3D" id="2.60.40.60">
    <property type="entry name" value="Cadherins"/>
    <property type="match status" value="11"/>
</dbReference>
<dbReference type="GO" id="GO:0016477">
    <property type="term" value="P:cell migration"/>
    <property type="evidence" value="ECO:0007669"/>
    <property type="project" value="TreeGrafter"/>
</dbReference>
<evidence type="ECO:0000259" key="11">
    <source>
        <dbReference type="PROSITE" id="PS50268"/>
    </source>
</evidence>
<dbReference type="InterPro" id="IPR015919">
    <property type="entry name" value="Cadherin-like_sf"/>
</dbReference>
<dbReference type="PROSITE" id="PS50268">
    <property type="entry name" value="CADHERIN_2"/>
    <property type="match status" value="11"/>
</dbReference>
<dbReference type="RefSeq" id="XP_005190977.1">
    <property type="nucleotide sequence ID" value="XM_005190920.3"/>
</dbReference>
<dbReference type="SMART" id="SM00112">
    <property type="entry name" value="CA"/>
    <property type="match status" value="11"/>
</dbReference>
<dbReference type="GO" id="GO:0060429">
    <property type="term" value="P:epithelium development"/>
    <property type="evidence" value="ECO:0007669"/>
    <property type="project" value="UniProtKB-ARBA"/>
</dbReference>
<evidence type="ECO:0000256" key="4">
    <source>
        <dbReference type="ARBA" id="ARBA00022737"/>
    </source>
</evidence>
<keyword evidence="2 10" id="KW-0812">Transmembrane</keyword>
<feature type="domain" description="Cadherin" evidence="11">
    <location>
        <begin position="155"/>
        <end position="277"/>
    </location>
</feature>
<evidence type="ECO:0000256" key="9">
    <source>
        <dbReference type="SAM" id="MobiDB-lite"/>
    </source>
</evidence>
<keyword evidence="3" id="KW-0732">Signal</keyword>
<dbReference type="FunFam" id="2.60.40.60:FF:000381">
    <property type="entry name" value="Protocadherin 15"/>
    <property type="match status" value="1"/>
</dbReference>
<evidence type="ECO:0000313" key="14">
    <source>
        <dbReference type="RefSeq" id="XP_005190977.1"/>
    </source>
</evidence>
<dbReference type="EnsemblMetazoa" id="MDOA000497-RB">
    <property type="protein sequence ID" value="MDOA000497-PB"/>
    <property type="gene ID" value="MDOA000497"/>
</dbReference>
<dbReference type="FunFam" id="2.60.40.60:FF:000444">
    <property type="entry name" value="Cadherin-99C"/>
    <property type="match status" value="1"/>
</dbReference>
<dbReference type="CDD" id="cd11304">
    <property type="entry name" value="Cadherin_repeat"/>
    <property type="match status" value="10"/>
</dbReference>
<dbReference type="GO" id="GO:0000902">
    <property type="term" value="P:cell morphogenesis"/>
    <property type="evidence" value="ECO:0007669"/>
    <property type="project" value="TreeGrafter"/>
</dbReference>
<evidence type="ECO:0000256" key="10">
    <source>
        <dbReference type="SAM" id="Phobius"/>
    </source>
</evidence>
<feature type="domain" description="Cadherin" evidence="11">
    <location>
        <begin position="717"/>
        <end position="817"/>
    </location>
</feature>
<feature type="compositionally biased region" description="Low complexity" evidence="9">
    <location>
        <begin position="1521"/>
        <end position="1536"/>
    </location>
</feature>
<dbReference type="FunFam" id="2.60.40.60:FF:000356">
    <property type="entry name" value="Protocadherin 15"/>
    <property type="match status" value="1"/>
</dbReference>
<dbReference type="eggNOG" id="KOG3594">
    <property type="taxonomic scope" value="Eukaryota"/>
</dbReference>
<evidence type="ECO:0000313" key="12">
    <source>
        <dbReference type="EnsemblMetazoa" id="MDOA000497-PB"/>
    </source>
</evidence>
<dbReference type="SUPFAM" id="SSF49313">
    <property type="entry name" value="Cadherin-like"/>
    <property type="match status" value="10"/>
</dbReference>
<keyword evidence="13" id="KW-1185">Reference proteome</keyword>
<reference evidence="14" key="2">
    <citation type="submission" date="2025-04" db="UniProtKB">
        <authorList>
            <consortium name="RefSeq"/>
        </authorList>
    </citation>
    <scope>IDENTIFICATION</scope>
    <source>
        <strain evidence="14">Aabys</strain>
    </source>
</reference>
<feature type="domain" description="Cadherin" evidence="11">
    <location>
        <begin position="1048"/>
        <end position="1158"/>
    </location>
</feature>
<dbReference type="FunFam" id="2.60.40.60:FF:000232">
    <property type="entry name" value="Neural-cadherin"/>
    <property type="match status" value="1"/>
</dbReference>
<feature type="domain" description="Cadherin" evidence="11">
    <location>
        <begin position="919"/>
        <end position="1024"/>
    </location>
</feature>
<keyword evidence="7 10" id="KW-0472">Membrane</keyword>
<sequence length="1744" mass="192670">MSTNSHTRTHISIHRFTYLTSLYLTFLLLLKCHKVAGILGKSQMCEVETGQTNIILDIEESRGDYIGQQTNPPELPIFGDPFTEIALDLVFPKGNPIFLLNGKKLQLLQPLDRDEENLSHIVFQVSCTVRSSNKRRNIPIIVRVSDVNDNAPRFMNTPYEVTVPESTPVGTTIFRNIQALDKDAGVNGLVEYFIVEGSTNTTEDEKMTIADGYGTFAISFPHQGQVTVAKTLDYEKIQRYYLTIVASDRARNVSERLTSTTTLTVNIADSDDLDPSFIYRNCVLLDGACINPEYTASVPAGSLQGVLTVTPERIQAVDLDTISAPIRYSFASGMPGNYADYFEIDEQTGVLKQIKAVDTSTAKRYDIIVKAEEVSMIKRFTTAKLTINVKPVDANPPVISASSIVGFVDENSPLGTRVLDEHGKPISFKTSDADLTEDDPKPDYIYELTTPSFEVTPEGVLVVNEEGLDRDPPAPGKYKFQVVAREPKTNAASAPLSLTVILKDVNDNAPKIAMVPPVSITAGDGVRKVAQVTATDNDEGVNAAITYSIYHVSNNGLQKFTIDEQTGEIETRGRLLAGEQYSITVQATDVGGLSSQAIVEVTVTPGPNTKPPKFVKSVYEVQVSEGAEINSTVSVIHAEDPENDPVVYSIVSGNDLRQFAVGQESGVISVIRKLDRESLTRYQLIVRAEDNGGLSSSATVNIKVTDINDKNPEFDESTLPYVFQVDEGREQAFVGIVHATDADEGINAEITYSIPQDIPFSINGTSGEIRTSKALDYEKQNEYRFVVTAKDGAPDARLGTASVTVQVRDLPDEVPKFTDTRIDVKVPENEPDFLVATVQAYDPDTTPDITYVIRKGATEFFKVNPSTGEIRTTKGLDYEKQKSHELIVGTIENDENGPGDTVKVVVEVEDRNDVRPVFVSVPEPVTVNDDQPIGAMIATMPAIDGDGSSPGNVVRYEMVGRGKALKYFQVDPDTGSIRIRDELRKEEDTEYQVDIRAYDMGEPQLSSVATLPVFVRHLLTDPNEDSAMEGRTDNGVITTAESLGLAFSDDSYTTGVPETAGINATIKLIQVINSKKSVKSNPGFKCEIIAGNEWGLFNVTQEDHGCGIQLIKHLDYENMTTFSLDLRLTSHKYFINPQKSTTTVKIIVQDENDNAPEFIFNRARGRKDTFYGVVSPEMDIDTPILQVRATDRDSGKFGMIRYRLYDEEDNSISNENLPSTYFTMTEDTGILRTAKLFRDEAQFPMIFYVEARDNDGQEMGSHRTRARIVINKITDLQRHSLFFSDATPNELRSHYAALEELFSEKTGGLISGIERFSNRKFLNENGTILENPAATDVWFYLIDPKTEKILPRNATVVQETLLEPTARSEVIFAASSKTRATAEGIYAPIEMKQQVHKVKAAIAIDDEVFPYTLIAISIIILVLGIIGIIYICISWSKYKNFKQRMRQYSTPSPTRYDPVIVNSQASNSGDTVTNLKEYETQVLAMAVPPDGDDELQLDFSAKNHAFSLDNVSYITHKEHNGSSSGGQTSPSHSEATTATIATLRRNNNNNNSNLNNMSANNNINNNNNHSTMNNRQNTFNRTLEMNARNNANPLAANGTLPGTLTLGRIKHQNSNHYQNGGYKMDSVSRNNLANLQNNAYSTLGRRGNTFGNNSNLNGSLNGDVGSNGELMTNTLGRNHQQHNIQRGYNEVPITNPLFQRSNGDLSHLSPSNENVTFGKRDYGQMGFSYLNDLDRSEVETTTEL</sequence>
<feature type="transmembrane region" description="Helical" evidence="10">
    <location>
        <begin position="1408"/>
        <end position="1436"/>
    </location>
</feature>
<accession>A0A1I8M293</accession>
<dbReference type="GO" id="GO:0007156">
    <property type="term" value="P:homophilic cell adhesion via plasma membrane adhesion molecules"/>
    <property type="evidence" value="ECO:0007669"/>
    <property type="project" value="InterPro"/>
</dbReference>
<feature type="domain" description="Cadherin" evidence="11">
    <location>
        <begin position="400"/>
        <end position="512"/>
    </location>
</feature>
<dbReference type="FunFam" id="2.60.40.60:FF:000403">
    <property type="entry name" value="Protocadherin 15"/>
    <property type="match status" value="1"/>
</dbReference>
<feature type="domain" description="Cadherin" evidence="11">
    <location>
        <begin position="98"/>
        <end position="154"/>
    </location>
</feature>
<dbReference type="KEGG" id="mde:101899769"/>
<dbReference type="VEuPathDB" id="VectorBase:MDOA000497"/>
<dbReference type="Proteomes" id="UP001652621">
    <property type="component" value="Unplaced"/>
</dbReference>
<keyword evidence="4" id="KW-0677">Repeat</keyword>